<reference evidence="2" key="1">
    <citation type="submission" date="2015-07" db="EMBL/GenBank/DDBJ databases">
        <title>MeaNS - Measles Nucleotide Surveillance Program.</title>
        <authorList>
            <person name="Tran T."/>
            <person name="Druce J."/>
        </authorList>
    </citation>
    <scope>NUCLEOTIDE SEQUENCE</scope>
    <source>
        <strain evidence="2">UCB-OBI-ISO-001</strain>
        <tissue evidence="2">Gonad</tissue>
    </source>
</reference>
<dbReference type="EMBL" id="KQ432553">
    <property type="protein sequence ID" value="KOF62717.1"/>
    <property type="molecule type" value="Genomic_DNA"/>
</dbReference>
<dbReference type="AlphaFoldDB" id="A0A0L8FGF2"/>
<keyword evidence="1" id="KW-1133">Transmembrane helix</keyword>
<name>A0A0L8FGF2_OCTBM</name>
<gene>
    <name evidence="2" type="ORF">OCBIM_22022072mg</name>
</gene>
<accession>A0A0L8FGF2</accession>
<evidence type="ECO:0000313" key="2">
    <source>
        <dbReference type="EMBL" id="KOF62717.1"/>
    </source>
</evidence>
<keyword evidence="1" id="KW-0812">Transmembrane</keyword>
<feature type="transmembrane region" description="Helical" evidence="1">
    <location>
        <begin position="6"/>
        <end position="27"/>
    </location>
</feature>
<organism evidence="2">
    <name type="scientific">Octopus bimaculoides</name>
    <name type="common">California two-spotted octopus</name>
    <dbReference type="NCBI Taxonomy" id="37653"/>
    <lineage>
        <taxon>Eukaryota</taxon>
        <taxon>Metazoa</taxon>
        <taxon>Spiralia</taxon>
        <taxon>Lophotrochozoa</taxon>
        <taxon>Mollusca</taxon>
        <taxon>Cephalopoda</taxon>
        <taxon>Coleoidea</taxon>
        <taxon>Octopodiformes</taxon>
        <taxon>Octopoda</taxon>
        <taxon>Incirrata</taxon>
        <taxon>Octopodidae</taxon>
        <taxon>Octopus</taxon>
    </lineage>
</organism>
<protein>
    <submittedName>
        <fullName evidence="2">Uncharacterized protein</fullName>
    </submittedName>
</protein>
<sequence length="64" mass="7617">MLANNLYYKVIYFVCMSMCCVYSKWYVYSKVSVCSMCDYDVRVCICNMHVCKQSLKNEIFLLIL</sequence>
<evidence type="ECO:0000256" key="1">
    <source>
        <dbReference type="SAM" id="Phobius"/>
    </source>
</evidence>
<proteinExistence type="predicted"/>
<keyword evidence="1" id="KW-0472">Membrane</keyword>